<dbReference type="AlphaFoldDB" id="A0AAV4SC43"/>
<reference evidence="1 2" key="1">
    <citation type="submission" date="2021-06" db="EMBL/GenBank/DDBJ databases">
        <title>Caerostris darwini draft genome.</title>
        <authorList>
            <person name="Kono N."/>
            <person name="Arakawa K."/>
        </authorList>
    </citation>
    <scope>NUCLEOTIDE SEQUENCE [LARGE SCALE GENOMIC DNA]</scope>
</reference>
<evidence type="ECO:0000313" key="2">
    <source>
        <dbReference type="Proteomes" id="UP001054837"/>
    </source>
</evidence>
<name>A0AAV4SC43_9ARAC</name>
<comment type="caution">
    <text evidence="1">The sequence shown here is derived from an EMBL/GenBank/DDBJ whole genome shotgun (WGS) entry which is preliminary data.</text>
</comment>
<organism evidence="1 2">
    <name type="scientific">Caerostris darwini</name>
    <dbReference type="NCBI Taxonomy" id="1538125"/>
    <lineage>
        <taxon>Eukaryota</taxon>
        <taxon>Metazoa</taxon>
        <taxon>Ecdysozoa</taxon>
        <taxon>Arthropoda</taxon>
        <taxon>Chelicerata</taxon>
        <taxon>Arachnida</taxon>
        <taxon>Araneae</taxon>
        <taxon>Araneomorphae</taxon>
        <taxon>Entelegynae</taxon>
        <taxon>Araneoidea</taxon>
        <taxon>Araneidae</taxon>
        <taxon>Caerostris</taxon>
    </lineage>
</organism>
<proteinExistence type="predicted"/>
<keyword evidence="2" id="KW-1185">Reference proteome</keyword>
<dbReference type="Proteomes" id="UP001054837">
    <property type="component" value="Unassembled WGS sequence"/>
</dbReference>
<gene>
    <name evidence="1" type="ORF">CDAR_400211</name>
</gene>
<protein>
    <submittedName>
        <fullName evidence="1">Uncharacterized protein</fullName>
    </submittedName>
</protein>
<dbReference type="EMBL" id="BPLQ01007714">
    <property type="protein sequence ID" value="GIY31740.1"/>
    <property type="molecule type" value="Genomic_DNA"/>
</dbReference>
<sequence>MGKTGSSLSRGTAPFPGVNEECRRGSLCAKGWPLSVALCLRSVIANIIVERINHNEVREKPQIKPEQSDEFIIPPPPSPCANTTFFPAIHQERRGSTPTMACETVQVF</sequence>
<evidence type="ECO:0000313" key="1">
    <source>
        <dbReference type="EMBL" id="GIY31740.1"/>
    </source>
</evidence>
<accession>A0AAV4SC43</accession>